<keyword evidence="2" id="KW-0255">Endonuclease</keyword>
<feature type="domain" description="Smr" evidence="1">
    <location>
        <begin position="95"/>
        <end position="175"/>
    </location>
</feature>
<dbReference type="Gene3D" id="3.30.1370.110">
    <property type="match status" value="1"/>
</dbReference>
<accession>A0ABP7NDT2</accession>
<dbReference type="Pfam" id="PF01713">
    <property type="entry name" value="Smr"/>
    <property type="match status" value="1"/>
</dbReference>
<dbReference type="SMART" id="SM00463">
    <property type="entry name" value="SMR"/>
    <property type="match status" value="1"/>
</dbReference>
<dbReference type="Proteomes" id="UP001501565">
    <property type="component" value="Unassembled WGS sequence"/>
</dbReference>
<protein>
    <submittedName>
        <fullName evidence="2">DNA endonuclease SmrA</fullName>
    </submittedName>
</protein>
<keyword evidence="2" id="KW-0378">Hydrolase</keyword>
<dbReference type="PROSITE" id="PS50828">
    <property type="entry name" value="SMR"/>
    <property type="match status" value="1"/>
</dbReference>
<dbReference type="RefSeq" id="WP_344800922.1">
    <property type="nucleotide sequence ID" value="NZ_BAABBN010000017.1"/>
</dbReference>
<dbReference type="InterPro" id="IPR047688">
    <property type="entry name" value="Endonuc_SmrA"/>
</dbReference>
<evidence type="ECO:0000313" key="3">
    <source>
        <dbReference type="Proteomes" id="UP001501565"/>
    </source>
</evidence>
<dbReference type="InterPro" id="IPR002625">
    <property type="entry name" value="Smr_dom"/>
</dbReference>
<organism evidence="2 3">
    <name type="scientific">Litoribacillus peritrichatus</name>
    <dbReference type="NCBI Taxonomy" id="718191"/>
    <lineage>
        <taxon>Bacteria</taxon>
        <taxon>Pseudomonadati</taxon>
        <taxon>Pseudomonadota</taxon>
        <taxon>Gammaproteobacteria</taxon>
        <taxon>Oceanospirillales</taxon>
        <taxon>Oceanospirillaceae</taxon>
        <taxon>Litoribacillus</taxon>
    </lineage>
</organism>
<sequence length="191" mass="22177">MDDMSDFMKEVGDVQPLKKQNKAQIKKEKEMTPGLLIRKQAAVAETPKDLNFLTSETEFIDFVEPHDPLWFKKDGVQEGVYKKLRQGKYTMDARLDLHHHTVEQARVAVFEFIADCLRYDIRTGIIVHGKGEREEPRALLKSYTNKWLREIPEVLAFHSALRQNGGVGAVYVLLKKSEREKDKNRLKNRPK</sequence>
<dbReference type="InterPro" id="IPR036063">
    <property type="entry name" value="Smr_dom_sf"/>
</dbReference>
<reference evidence="3" key="1">
    <citation type="journal article" date="2019" name="Int. J. Syst. Evol. Microbiol.">
        <title>The Global Catalogue of Microorganisms (GCM) 10K type strain sequencing project: providing services to taxonomists for standard genome sequencing and annotation.</title>
        <authorList>
            <consortium name="The Broad Institute Genomics Platform"/>
            <consortium name="The Broad Institute Genome Sequencing Center for Infectious Disease"/>
            <person name="Wu L."/>
            <person name="Ma J."/>
        </authorList>
    </citation>
    <scope>NUCLEOTIDE SEQUENCE [LARGE SCALE GENOMIC DNA]</scope>
    <source>
        <strain evidence="3">JCM 17551</strain>
    </source>
</reference>
<dbReference type="PANTHER" id="PTHR35562">
    <property type="entry name" value="DNA ENDONUCLEASE SMRA-RELATED"/>
    <property type="match status" value="1"/>
</dbReference>
<keyword evidence="3" id="KW-1185">Reference proteome</keyword>
<keyword evidence="2" id="KW-0540">Nuclease</keyword>
<name>A0ABP7NDT2_9GAMM</name>
<dbReference type="GO" id="GO:0004519">
    <property type="term" value="F:endonuclease activity"/>
    <property type="evidence" value="ECO:0007669"/>
    <property type="project" value="UniProtKB-KW"/>
</dbReference>
<dbReference type="NCBIfam" id="NF033154">
    <property type="entry name" value="endonuc_SmrA"/>
    <property type="match status" value="1"/>
</dbReference>
<dbReference type="PANTHER" id="PTHR35562:SF2">
    <property type="entry name" value="DNA ENDONUCLEASE SMRA-RELATED"/>
    <property type="match status" value="1"/>
</dbReference>
<dbReference type="SUPFAM" id="SSF160443">
    <property type="entry name" value="SMR domain-like"/>
    <property type="match status" value="1"/>
</dbReference>
<proteinExistence type="predicted"/>
<evidence type="ECO:0000259" key="1">
    <source>
        <dbReference type="PROSITE" id="PS50828"/>
    </source>
</evidence>
<gene>
    <name evidence="2" type="primary">smrA</name>
    <name evidence="2" type="ORF">GCM10022277_44970</name>
</gene>
<dbReference type="EMBL" id="BAABBN010000017">
    <property type="protein sequence ID" value="GAA3944258.1"/>
    <property type="molecule type" value="Genomic_DNA"/>
</dbReference>
<evidence type="ECO:0000313" key="2">
    <source>
        <dbReference type="EMBL" id="GAA3944258.1"/>
    </source>
</evidence>
<comment type="caution">
    <text evidence="2">The sequence shown here is derived from an EMBL/GenBank/DDBJ whole genome shotgun (WGS) entry which is preliminary data.</text>
</comment>